<feature type="region of interest" description="Disordered" evidence="1">
    <location>
        <begin position="869"/>
        <end position="906"/>
    </location>
</feature>
<feature type="compositionally biased region" description="Basic and acidic residues" evidence="1">
    <location>
        <begin position="497"/>
        <end position="506"/>
    </location>
</feature>
<dbReference type="PANTHER" id="PTHR28153">
    <property type="entry name" value="PROTEIN, PUTATIVE-RELATED"/>
    <property type="match status" value="1"/>
</dbReference>
<sequence length="1068" mass="117803">MPHADDGAEALPPVAALFLVVFDKKIGYKLSWQRSIPDTELEGVVEYKSLPSGLHNVQQDLVYFTHGEFAGLSAFSSQPADEADRNANFLAVGVLVPLSYGRLGRAWLHAEGLRELAGLSLKGSEHLSRLEGYWQKHGLRTAQDEIRTAALEEPSSPLVTKPTGPKNTKRRSRALSDAAGFSVREHVLSPDHPALSMPDFLDTFGPLVFPLYRAALLRKRILLLGSTPIQRSCDFVYDLSIFSNVPSAIVESIPAPQSLQRVRPLFNVGIHDIAELSNKKSGDSESGEGWIACTTDDILSTKRELFDVLVQMPTQTNKWPKVTTSDGSRMLATQRDLRRYNALRKELIRLERIRNREAEYQDEPSEEATTSSDTLHPPQDDDTNPLLHSITSLMPEPSETSPPPVENEAEVVEPASWASIAYGSFLWWASAGERSMAEDEEVIQDASLMEDLVYSTSTPTTPRTPPGLLKRRSSSGRGKKRSSATNLSRLAPSSTENGDRAEPARVEERQQLSMILIAYFHRLTTMLLSGLGDIINSEDDEAGDGRGDEDAEIQVTAEEESYFTYGQDEESPIDHDIHFRPGLGSDGSETYTPRTVIYDLKGAFGTLRRDNALYQLQSQDEAGQEEQWPGQAQVLQQPTIPPSEYQQHLNEGLEPPPLTTSSVRYWSDYNHVFYHPRSIVQLHEFELNSSLAPFERWSTGEELFSNLDKEHDLLDKDLRPFLEECDQLQGVQLFTSTDDAWGGFASSYLERIRDELGKTSLWAWGMEDGTRKSRDRQLLQTTNSILSLSSLTESASLYIPLTTLPHYLPSYISPYDPTSKWHTSALQLTALESLTLPTRLRPDQPSRATLSDFESTLSNSGKRRLAHLSLSASPPNGTANGATNGHGPVHDARTRDGINGGPHAEDTAEDEAGIMTLDVDFAPAPPSLESRAPRRSGGGGGQTFAQIQSLRGTFKSSLEIEDVNLASRDKYSAAASEGFRVSCHQSGLLFGMLGSFPRIYEGAQRGGKMEVRTALTVGSGVSAGVRGLERVGRRVLGVEDREAVCERLLGVAEEYEEGWSGGGSEEDE</sequence>
<evidence type="ECO:0000313" key="4">
    <source>
        <dbReference type="EMBL" id="TKX19079.1"/>
    </source>
</evidence>
<dbReference type="Proteomes" id="UP000308133">
    <property type="component" value="Unassembled WGS sequence"/>
</dbReference>
<name>A0A4U7AMM6_9PEZI</name>
<feature type="region of interest" description="Disordered" evidence="1">
    <location>
        <begin position="153"/>
        <end position="174"/>
    </location>
</feature>
<dbReference type="PANTHER" id="PTHR28153:SF1">
    <property type="entry name" value="DUF4484 DOMAIN-CONTAINING PROTEIN"/>
    <property type="match status" value="1"/>
</dbReference>
<comment type="caution">
    <text evidence="4">The sequence shown here is derived from an EMBL/GenBank/DDBJ whole genome shotgun (WGS) entry which is preliminary data.</text>
</comment>
<dbReference type="InterPro" id="IPR018626">
    <property type="entry name" value="LCHN/Anr2"/>
</dbReference>
<evidence type="ECO:0000313" key="5">
    <source>
        <dbReference type="Proteomes" id="UP000308133"/>
    </source>
</evidence>
<dbReference type="Pfam" id="PF14831">
    <property type="entry name" value="DUF4484"/>
    <property type="match status" value="1"/>
</dbReference>
<evidence type="ECO:0000259" key="2">
    <source>
        <dbReference type="Pfam" id="PF14831"/>
    </source>
</evidence>
<dbReference type="SUPFAM" id="SSF52490">
    <property type="entry name" value="Tubulin nucleotide-binding domain-like"/>
    <property type="match status" value="1"/>
</dbReference>
<feature type="domain" description="DML1/Misato tubulin" evidence="3">
    <location>
        <begin position="655"/>
        <end position="840"/>
    </location>
</feature>
<dbReference type="InterPro" id="IPR036525">
    <property type="entry name" value="Tubulin/FtsZ_GTPase_sf"/>
</dbReference>
<dbReference type="AlphaFoldDB" id="A0A4U7AMM6"/>
<feature type="region of interest" description="Disordered" evidence="1">
    <location>
        <begin position="455"/>
        <end position="506"/>
    </location>
</feature>
<dbReference type="GO" id="GO:0005811">
    <property type="term" value="C:lipid droplet"/>
    <property type="evidence" value="ECO:0007669"/>
    <property type="project" value="TreeGrafter"/>
</dbReference>
<feature type="compositionally biased region" description="Basic residues" evidence="1">
    <location>
        <begin position="469"/>
        <end position="482"/>
    </location>
</feature>
<dbReference type="Pfam" id="PF14881">
    <property type="entry name" value="Tubulin_3"/>
    <property type="match status" value="1"/>
</dbReference>
<dbReference type="InterPro" id="IPR053056">
    <property type="entry name" value="Lipid_Metab_Assoc_Protein"/>
</dbReference>
<feature type="compositionally biased region" description="Polar residues" evidence="1">
    <location>
        <begin position="484"/>
        <end position="496"/>
    </location>
</feature>
<feature type="compositionally biased region" description="Low complexity" evidence="1">
    <location>
        <begin position="874"/>
        <end position="885"/>
    </location>
</feature>
<dbReference type="InterPro" id="IPR029209">
    <property type="entry name" value="DML1/Misato_tubulin"/>
</dbReference>
<dbReference type="GO" id="GO:0005739">
    <property type="term" value="C:mitochondrion"/>
    <property type="evidence" value="ECO:0007669"/>
    <property type="project" value="UniProtKB-SubCell"/>
</dbReference>
<protein>
    <submittedName>
        <fullName evidence="4">Uncharacterized protein</fullName>
    </submittedName>
</protein>
<feature type="domain" description="DUF4484" evidence="2">
    <location>
        <begin position="412"/>
        <end position="566"/>
    </location>
</feature>
<organism evidence="4 5">
    <name type="scientific">Elsinoe australis</name>
    <dbReference type="NCBI Taxonomy" id="40998"/>
    <lineage>
        <taxon>Eukaryota</taxon>
        <taxon>Fungi</taxon>
        <taxon>Dikarya</taxon>
        <taxon>Ascomycota</taxon>
        <taxon>Pezizomycotina</taxon>
        <taxon>Dothideomycetes</taxon>
        <taxon>Dothideomycetidae</taxon>
        <taxon>Myriangiales</taxon>
        <taxon>Elsinoaceae</taxon>
        <taxon>Elsinoe</taxon>
    </lineage>
</organism>
<dbReference type="Gene3D" id="3.40.50.1440">
    <property type="entry name" value="Tubulin/FtsZ, GTPase domain"/>
    <property type="match status" value="1"/>
</dbReference>
<proteinExistence type="predicted"/>
<evidence type="ECO:0000256" key="1">
    <source>
        <dbReference type="SAM" id="MobiDB-lite"/>
    </source>
</evidence>
<dbReference type="InterPro" id="IPR028115">
    <property type="entry name" value="DUF4484"/>
</dbReference>
<reference evidence="4 5" key="1">
    <citation type="submission" date="2018-02" db="EMBL/GenBank/DDBJ databases">
        <title>Draft genome sequences of Elsinoe sp., causing black scab on jojoba.</title>
        <authorList>
            <person name="Stodart B."/>
            <person name="Jeffress S."/>
            <person name="Ash G."/>
            <person name="Arun Chinnappa K."/>
        </authorList>
    </citation>
    <scope>NUCLEOTIDE SEQUENCE [LARGE SCALE GENOMIC DNA]</scope>
    <source>
        <strain evidence="4 5">Hillstone_2</strain>
    </source>
</reference>
<accession>A0A4U7AMM6</accession>
<gene>
    <name evidence="4" type="ORF">C1H76_8745</name>
</gene>
<dbReference type="EMBL" id="PTQR01000121">
    <property type="protein sequence ID" value="TKX19079.1"/>
    <property type="molecule type" value="Genomic_DNA"/>
</dbReference>
<feature type="region of interest" description="Disordered" evidence="1">
    <location>
        <begin position="356"/>
        <end position="409"/>
    </location>
</feature>
<dbReference type="Pfam" id="PF09804">
    <property type="entry name" value="DENND11"/>
    <property type="match status" value="1"/>
</dbReference>
<evidence type="ECO:0000259" key="3">
    <source>
        <dbReference type="Pfam" id="PF14881"/>
    </source>
</evidence>